<dbReference type="EnsemblPlants" id="AES72822">
    <property type="protein sequence ID" value="AES72822"/>
    <property type="gene ID" value="MTR_3g095800"/>
</dbReference>
<dbReference type="GO" id="GO:0008270">
    <property type="term" value="F:zinc ion binding"/>
    <property type="evidence" value="ECO:0007669"/>
    <property type="project" value="UniProtKB-KW"/>
</dbReference>
<keyword evidence="4" id="KW-0805">Transcription regulation</keyword>
<evidence type="ECO:0000313" key="10">
    <source>
        <dbReference type="Proteomes" id="UP000002051"/>
    </source>
</evidence>
<evidence type="ECO:0000259" key="6">
    <source>
        <dbReference type="Pfam" id="PF23121"/>
    </source>
</evidence>
<keyword evidence="1" id="KW-0479">Metal-binding</keyword>
<evidence type="ECO:0000256" key="5">
    <source>
        <dbReference type="ARBA" id="ARBA00023163"/>
    </source>
</evidence>
<keyword evidence="2" id="KW-0863">Zinc-finger</keyword>
<reference evidence="7 10" key="1">
    <citation type="journal article" date="2011" name="Nature">
        <title>The Medicago genome provides insight into the evolution of rhizobial symbioses.</title>
        <authorList>
            <person name="Young N.D."/>
            <person name="Debelle F."/>
            <person name="Oldroyd G.E."/>
            <person name="Geurts R."/>
            <person name="Cannon S.B."/>
            <person name="Udvardi M.K."/>
            <person name="Benedito V.A."/>
            <person name="Mayer K.F."/>
            <person name="Gouzy J."/>
            <person name="Schoof H."/>
            <person name="Van de Peer Y."/>
            <person name="Proost S."/>
            <person name="Cook D.R."/>
            <person name="Meyers B.C."/>
            <person name="Spannagl M."/>
            <person name="Cheung F."/>
            <person name="De Mita S."/>
            <person name="Krishnakumar V."/>
            <person name="Gundlach H."/>
            <person name="Zhou S."/>
            <person name="Mudge J."/>
            <person name="Bharti A.K."/>
            <person name="Murray J.D."/>
            <person name="Naoumkina M.A."/>
            <person name="Rosen B."/>
            <person name="Silverstein K.A."/>
            <person name="Tang H."/>
            <person name="Rombauts S."/>
            <person name="Zhao P.X."/>
            <person name="Zhou P."/>
            <person name="Barbe V."/>
            <person name="Bardou P."/>
            <person name="Bechner M."/>
            <person name="Bellec A."/>
            <person name="Berger A."/>
            <person name="Berges H."/>
            <person name="Bidwell S."/>
            <person name="Bisseling T."/>
            <person name="Choisne N."/>
            <person name="Couloux A."/>
            <person name="Denny R."/>
            <person name="Deshpande S."/>
            <person name="Dai X."/>
            <person name="Doyle J.J."/>
            <person name="Dudez A.M."/>
            <person name="Farmer A.D."/>
            <person name="Fouteau S."/>
            <person name="Franken C."/>
            <person name="Gibelin C."/>
            <person name="Gish J."/>
            <person name="Goldstein S."/>
            <person name="Gonzalez A.J."/>
            <person name="Green P.J."/>
            <person name="Hallab A."/>
            <person name="Hartog M."/>
            <person name="Hua A."/>
            <person name="Humphray S.J."/>
            <person name="Jeong D.H."/>
            <person name="Jing Y."/>
            <person name="Jocker A."/>
            <person name="Kenton S.M."/>
            <person name="Kim D.J."/>
            <person name="Klee K."/>
            <person name="Lai H."/>
            <person name="Lang C."/>
            <person name="Lin S."/>
            <person name="Macmil S.L."/>
            <person name="Magdelenat G."/>
            <person name="Matthews L."/>
            <person name="McCorrison J."/>
            <person name="Monaghan E.L."/>
            <person name="Mun J.H."/>
            <person name="Najar F.Z."/>
            <person name="Nicholson C."/>
            <person name="Noirot C."/>
            <person name="O'Bleness M."/>
            <person name="Paule C.R."/>
            <person name="Poulain J."/>
            <person name="Prion F."/>
            <person name="Qin B."/>
            <person name="Qu C."/>
            <person name="Retzel E.F."/>
            <person name="Riddle C."/>
            <person name="Sallet E."/>
            <person name="Samain S."/>
            <person name="Samson N."/>
            <person name="Sanders I."/>
            <person name="Saurat O."/>
            <person name="Scarpelli C."/>
            <person name="Schiex T."/>
            <person name="Segurens B."/>
            <person name="Severin A.J."/>
            <person name="Sherrier D.J."/>
            <person name="Shi R."/>
            <person name="Sims S."/>
            <person name="Singer S.R."/>
            <person name="Sinharoy S."/>
            <person name="Sterck L."/>
            <person name="Viollet A."/>
            <person name="Wang B.B."/>
            <person name="Wang K."/>
            <person name="Wang M."/>
            <person name="Wang X."/>
            <person name="Warfsmann J."/>
            <person name="Weissenbach J."/>
            <person name="White D.D."/>
            <person name="White J.D."/>
            <person name="Wiley G.B."/>
            <person name="Wincker P."/>
            <person name="Xing Y."/>
            <person name="Yang L."/>
            <person name="Yao Z."/>
            <person name="Ying F."/>
            <person name="Zhai J."/>
            <person name="Zhou L."/>
            <person name="Zuber A."/>
            <person name="Denarie J."/>
            <person name="Dixon R.A."/>
            <person name="May G.D."/>
            <person name="Schwartz D.C."/>
            <person name="Rogers J."/>
            <person name="Quetier F."/>
            <person name="Town C.D."/>
            <person name="Roe B.A."/>
        </authorList>
    </citation>
    <scope>NUCLEOTIDE SEQUENCE [LARGE SCALE GENOMIC DNA]</scope>
    <source>
        <strain evidence="7">A17</strain>
        <strain evidence="9 10">cv. Jemalong A17</strain>
    </source>
</reference>
<keyword evidence="10" id="KW-1185">Reference proteome</keyword>
<dbReference type="PROSITE" id="PS01359">
    <property type="entry name" value="ZF_PHD_1"/>
    <property type="match status" value="1"/>
</dbReference>
<keyword evidence="3" id="KW-0862">Zinc</keyword>
<dbReference type="Pfam" id="PF23121">
    <property type="entry name" value="SPOC_AIPP2"/>
    <property type="match status" value="1"/>
</dbReference>
<protein>
    <submittedName>
        <fullName evidence="8">Putative chromatin regulator PHD family</fullName>
    </submittedName>
    <submittedName>
        <fullName evidence="7">RING/FYVE/PHD zinc finger protein, putative</fullName>
    </submittedName>
</protein>
<dbReference type="EMBL" id="PSQE01000003">
    <property type="protein sequence ID" value="RHN69904.1"/>
    <property type="molecule type" value="Genomic_DNA"/>
</dbReference>
<sequence>MMVPQPPLVAAEKINICLTCGSKGDSKRLVYCIQCKSCAQHSYCLEKIHRDDNRTVIWKCEECAPSNPKRKTEPLRKSERISYATDAKYKRMIMKKKSGVVGKQPLVKSNEGESVGCLAKKNTEMILPILENENVFCKQPESPKDPSNMSSDMQAMECEIYTESEVIMPPLLQYPEFDKNSRAQPLSDPVWTGQFRMHNATHFNLTAYISSKAYPKVNSAVTVLPELLDVEMLSKRIIWPKRFAACPPNSDCIGLYFFPQYERDEMIFDRVLDNVIEKDNALKAVINNNLELLIFSSHLLPPDERRICTKYYLWGIFKSKPRK</sequence>
<dbReference type="InterPro" id="IPR056280">
    <property type="entry name" value="AIPP2-like_SPOC"/>
</dbReference>
<dbReference type="KEGG" id="mtr:11418930"/>
<reference evidence="9" key="3">
    <citation type="submission" date="2015-04" db="UniProtKB">
        <authorList>
            <consortium name="EnsemblPlants"/>
        </authorList>
    </citation>
    <scope>IDENTIFICATION</scope>
    <source>
        <strain evidence="9">cv. Jemalong A17</strain>
    </source>
</reference>
<dbReference type="InterPro" id="IPR011011">
    <property type="entry name" value="Znf_FYVE_PHD"/>
</dbReference>
<dbReference type="PANTHER" id="PTHR33304:SF49">
    <property type="entry name" value="OS12G0161500 PROTEIN"/>
    <property type="match status" value="1"/>
</dbReference>
<evidence type="ECO:0000313" key="8">
    <source>
        <dbReference type="EMBL" id="RHN69904.1"/>
    </source>
</evidence>
<reference evidence="8" key="5">
    <citation type="journal article" date="2018" name="Nat. Plants">
        <title>Whole-genome landscape of Medicago truncatula symbiotic genes.</title>
        <authorList>
            <person name="Pecrix Y."/>
            <person name="Gamas P."/>
            <person name="Carrere S."/>
        </authorList>
    </citation>
    <scope>NUCLEOTIDE SEQUENCE</scope>
    <source>
        <tissue evidence="8">Leaves</tissue>
    </source>
</reference>
<dbReference type="OrthoDB" id="1932206at2759"/>
<dbReference type="GO" id="GO:0034244">
    <property type="term" value="P:negative regulation of transcription elongation by RNA polymerase II"/>
    <property type="evidence" value="ECO:0007669"/>
    <property type="project" value="InterPro"/>
</dbReference>
<dbReference type="STRING" id="3880.G7JB00"/>
<accession>G7JB00</accession>
<dbReference type="AlphaFoldDB" id="G7JB00"/>
<dbReference type="InterPro" id="IPR013083">
    <property type="entry name" value="Znf_RING/FYVE/PHD"/>
</dbReference>
<organism evidence="7 10">
    <name type="scientific">Medicago truncatula</name>
    <name type="common">Barrel medic</name>
    <name type="synonym">Medicago tribuloides</name>
    <dbReference type="NCBI Taxonomy" id="3880"/>
    <lineage>
        <taxon>Eukaryota</taxon>
        <taxon>Viridiplantae</taxon>
        <taxon>Streptophyta</taxon>
        <taxon>Embryophyta</taxon>
        <taxon>Tracheophyta</taxon>
        <taxon>Spermatophyta</taxon>
        <taxon>Magnoliopsida</taxon>
        <taxon>eudicotyledons</taxon>
        <taxon>Gunneridae</taxon>
        <taxon>Pentapetalae</taxon>
        <taxon>rosids</taxon>
        <taxon>fabids</taxon>
        <taxon>Fabales</taxon>
        <taxon>Fabaceae</taxon>
        <taxon>Papilionoideae</taxon>
        <taxon>50 kb inversion clade</taxon>
        <taxon>NPAAA clade</taxon>
        <taxon>Hologalegina</taxon>
        <taxon>IRL clade</taxon>
        <taxon>Trifolieae</taxon>
        <taxon>Medicago</taxon>
    </lineage>
</organism>
<dbReference type="HOGENOM" id="CLU_042863_0_0_1"/>
<dbReference type="eggNOG" id="ENOG502RXM7">
    <property type="taxonomic scope" value="Eukaryota"/>
</dbReference>
<reference evidence="7 10" key="2">
    <citation type="journal article" date="2014" name="BMC Genomics">
        <title>An improved genome release (version Mt4.0) for the model legume Medicago truncatula.</title>
        <authorList>
            <person name="Tang H."/>
            <person name="Krishnakumar V."/>
            <person name="Bidwell S."/>
            <person name="Rosen B."/>
            <person name="Chan A."/>
            <person name="Zhou S."/>
            <person name="Gentzbittel L."/>
            <person name="Childs K.L."/>
            <person name="Yandell M."/>
            <person name="Gundlach H."/>
            <person name="Mayer K.F."/>
            <person name="Schwartz D.C."/>
            <person name="Town C.D."/>
        </authorList>
    </citation>
    <scope>GENOME REANNOTATION</scope>
    <source>
        <strain evidence="9 10">cv. Jemalong A17</strain>
    </source>
</reference>
<accession>A0A0C3VN75</accession>
<dbReference type="PaxDb" id="3880-AES72822"/>
<name>G7JB00_MEDTR</name>
<evidence type="ECO:0000256" key="1">
    <source>
        <dbReference type="ARBA" id="ARBA00022723"/>
    </source>
</evidence>
<dbReference type="EMBL" id="CM001219">
    <property type="protein sequence ID" value="AES72822.2"/>
    <property type="molecule type" value="Genomic_DNA"/>
</dbReference>
<evidence type="ECO:0000313" key="7">
    <source>
        <dbReference type="EMBL" id="AES72822.2"/>
    </source>
</evidence>
<evidence type="ECO:0000313" key="9">
    <source>
        <dbReference type="EnsemblPlants" id="AES72822"/>
    </source>
</evidence>
<feature type="domain" description="AIPP2-like SPOC-like" evidence="6">
    <location>
        <begin position="191"/>
        <end position="317"/>
    </location>
</feature>
<keyword evidence="5" id="KW-0804">Transcription</keyword>
<gene>
    <name evidence="9" type="primary">11418930</name>
    <name evidence="7" type="ordered locus">MTR_3g095800</name>
    <name evidence="8" type="ORF">MtrunA17_Chr3g0129851</name>
</gene>
<dbReference type="PANTHER" id="PTHR33304">
    <property type="match status" value="1"/>
</dbReference>
<dbReference type="Gene3D" id="3.30.40.10">
    <property type="entry name" value="Zinc/RING finger domain, C3HC4 (zinc finger)"/>
    <property type="match status" value="1"/>
</dbReference>
<dbReference type="GO" id="GO:0140566">
    <property type="term" value="F:histone reader activity"/>
    <property type="evidence" value="ECO:0007669"/>
    <property type="project" value="InterPro"/>
</dbReference>
<dbReference type="InterPro" id="IPR049914">
    <property type="entry name" value="PHD1-3/5-6"/>
</dbReference>
<proteinExistence type="predicted"/>
<evidence type="ECO:0000256" key="3">
    <source>
        <dbReference type="ARBA" id="ARBA00022833"/>
    </source>
</evidence>
<dbReference type="Gramene" id="rna18437">
    <property type="protein sequence ID" value="RHN69904.1"/>
    <property type="gene ID" value="gene18437"/>
</dbReference>
<dbReference type="InterPro" id="IPR019786">
    <property type="entry name" value="Zinc_finger_PHD-type_CS"/>
</dbReference>
<dbReference type="Proteomes" id="UP000265566">
    <property type="component" value="Chromosome 3"/>
</dbReference>
<dbReference type="Proteomes" id="UP000002051">
    <property type="component" value="Chromosome 3"/>
</dbReference>
<evidence type="ECO:0000313" key="11">
    <source>
        <dbReference type="Proteomes" id="UP000265566"/>
    </source>
</evidence>
<dbReference type="SUPFAM" id="SSF57903">
    <property type="entry name" value="FYVE/PHD zinc finger"/>
    <property type="match status" value="1"/>
</dbReference>
<evidence type="ECO:0000256" key="2">
    <source>
        <dbReference type="ARBA" id="ARBA00022771"/>
    </source>
</evidence>
<reference evidence="11" key="4">
    <citation type="journal article" date="2018" name="Nat. Plants">
        <title>Whole-genome landscape of Medicago truncatula symbiotic genes.</title>
        <authorList>
            <person name="Pecrix Y."/>
            <person name="Staton S.E."/>
            <person name="Sallet E."/>
            <person name="Lelandais-Briere C."/>
            <person name="Moreau S."/>
            <person name="Carrere S."/>
            <person name="Blein T."/>
            <person name="Jardinaud M.F."/>
            <person name="Latrasse D."/>
            <person name="Zouine M."/>
            <person name="Zahm M."/>
            <person name="Kreplak J."/>
            <person name="Mayjonade B."/>
            <person name="Satge C."/>
            <person name="Perez M."/>
            <person name="Cauet S."/>
            <person name="Marande W."/>
            <person name="Chantry-Darmon C."/>
            <person name="Lopez-Roques C."/>
            <person name="Bouchez O."/>
            <person name="Berard A."/>
            <person name="Debelle F."/>
            <person name="Munos S."/>
            <person name="Bendahmane A."/>
            <person name="Berges H."/>
            <person name="Niebel A."/>
            <person name="Buitink J."/>
            <person name="Frugier F."/>
            <person name="Benhamed M."/>
            <person name="Crespi M."/>
            <person name="Gouzy J."/>
            <person name="Gamas P."/>
        </authorList>
    </citation>
    <scope>NUCLEOTIDE SEQUENCE [LARGE SCALE GENOMIC DNA]</scope>
    <source>
        <strain evidence="11">cv. Jemalong A17</strain>
    </source>
</reference>
<evidence type="ECO:0000256" key="4">
    <source>
        <dbReference type="ARBA" id="ARBA00023015"/>
    </source>
</evidence>